<evidence type="ECO:0000256" key="1">
    <source>
        <dbReference type="SAM" id="MobiDB-lite"/>
    </source>
</evidence>
<feature type="compositionally biased region" description="Polar residues" evidence="1">
    <location>
        <begin position="1"/>
        <end position="11"/>
    </location>
</feature>
<dbReference type="EMBL" id="LXPE01000029">
    <property type="protein sequence ID" value="OBA25986.1"/>
    <property type="molecule type" value="Genomic_DNA"/>
</dbReference>
<dbReference type="InterPro" id="IPR018609">
    <property type="entry name" value="Bud13"/>
</dbReference>
<proteinExistence type="predicted"/>
<dbReference type="Pfam" id="PF09736">
    <property type="entry name" value="Bud13"/>
    <property type="match status" value="1"/>
</dbReference>
<keyword evidence="3" id="KW-1185">Reference proteome</keyword>
<dbReference type="OrthoDB" id="6022at2759"/>
<evidence type="ECO:0000313" key="2">
    <source>
        <dbReference type="EMBL" id="OBA25986.1"/>
    </source>
</evidence>
<dbReference type="Proteomes" id="UP000092321">
    <property type="component" value="Unassembled WGS sequence"/>
</dbReference>
<comment type="caution">
    <text evidence="2">The sequence shown here is derived from an EMBL/GenBank/DDBJ whole genome shotgun (WGS) entry which is preliminary data.</text>
</comment>
<gene>
    <name evidence="2" type="ORF">HANVADRAFT_59816</name>
</gene>
<feature type="region of interest" description="Disordered" evidence="1">
    <location>
        <begin position="1"/>
        <end position="24"/>
    </location>
</feature>
<evidence type="ECO:0000313" key="3">
    <source>
        <dbReference type="Proteomes" id="UP000092321"/>
    </source>
</evidence>
<dbReference type="AlphaFoldDB" id="A0A1B7TB63"/>
<protein>
    <submittedName>
        <fullName evidence="2">Uncharacterized protein</fullName>
    </submittedName>
</protein>
<feature type="region of interest" description="Disordered" evidence="1">
    <location>
        <begin position="39"/>
        <end position="82"/>
    </location>
</feature>
<organism evidence="2 3">
    <name type="scientific">Hanseniaspora valbyensis NRRL Y-1626</name>
    <dbReference type="NCBI Taxonomy" id="766949"/>
    <lineage>
        <taxon>Eukaryota</taxon>
        <taxon>Fungi</taxon>
        <taxon>Dikarya</taxon>
        <taxon>Ascomycota</taxon>
        <taxon>Saccharomycotina</taxon>
        <taxon>Saccharomycetes</taxon>
        <taxon>Saccharomycodales</taxon>
        <taxon>Saccharomycodaceae</taxon>
        <taxon>Hanseniaspora</taxon>
    </lineage>
</organism>
<sequence>MSTSGTQSEQNSSEKIDTTIENLNISPTKQSLSIKDYYSQKNKNPRLPKNQEQNLKNDKGRVSKPSRKTHTTNQSLSVEKESFDKKIETKTEVEVEKKIIGFKQFKIPDDQKQTFIMPENRFKIKPGMFWDGADRSNGFEKLYLTKREKRLIAKKESTQFDT</sequence>
<accession>A0A1B7TB63</accession>
<reference evidence="3" key="1">
    <citation type="journal article" date="2016" name="Proc. Natl. Acad. Sci. U.S.A.">
        <title>Comparative genomics of biotechnologically important yeasts.</title>
        <authorList>
            <person name="Riley R."/>
            <person name="Haridas S."/>
            <person name="Wolfe K.H."/>
            <person name="Lopes M.R."/>
            <person name="Hittinger C.T."/>
            <person name="Goeker M."/>
            <person name="Salamov A.A."/>
            <person name="Wisecaver J.H."/>
            <person name="Long T.M."/>
            <person name="Calvey C.H."/>
            <person name="Aerts A.L."/>
            <person name="Barry K.W."/>
            <person name="Choi C."/>
            <person name="Clum A."/>
            <person name="Coughlan A.Y."/>
            <person name="Deshpande S."/>
            <person name="Douglass A.P."/>
            <person name="Hanson S.J."/>
            <person name="Klenk H.-P."/>
            <person name="LaButti K.M."/>
            <person name="Lapidus A."/>
            <person name="Lindquist E.A."/>
            <person name="Lipzen A.M."/>
            <person name="Meier-Kolthoff J.P."/>
            <person name="Ohm R.A."/>
            <person name="Otillar R.P."/>
            <person name="Pangilinan J.L."/>
            <person name="Peng Y."/>
            <person name="Rokas A."/>
            <person name="Rosa C.A."/>
            <person name="Scheuner C."/>
            <person name="Sibirny A.A."/>
            <person name="Slot J.C."/>
            <person name="Stielow J.B."/>
            <person name="Sun H."/>
            <person name="Kurtzman C.P."/>
            <person name="Blackwell M."/>
            <person name="Grigoriev I.V."/>
            <person name="Jeffries T.W."/>
        </authorList>
    </citation>
    <scope>NUCLEOTIDE SEQUENCE [LARGE SCALE GENOMIC DNA]</scope>
    <source>
        <strain evidence="3">NRRL Y-1626</strain>
    </source>
</reference>
<name>A0A1B7TB63_9ASCO</name>